<sequence length="361" mass="41478">MEIRRGDARERRQRIGRRQRERHVDRVAASFQDVGHLVERRGDRCGDRIGQPRVRFAIGQRDADQQRGARCHGLPQCREIGGGRRAFEFRQLEPSKQLLVALVQAGIECIARRIVTAQPLCGQPQALRELRVHELARRRRDQQVDDDRDADRDRDRQPDVQQRACRGFAEGGEAELVEPEADDHREDRADRAQLAGRRQVQEADRQHGHARDPQDRIVDAEDRDAEHEPDHDRDDQQQRGREHDARHAIGTDHEEHDVRGQRGLGRAVGGRHECGQRADQRDPHGNRRAPRKRREQSQDFARARRANLSGRQCHAGPRRSRWRRRARACRRVRRASRARGSAARRAPSSPNAARSAVCAAG</sequence>
<feature type="compositionally biased region" description="Basic residues" evidence="1">
    <location>
        <begin position="316"/>
        <end position="337"/>
    </location>
</feature>
<accession>A0ABY6XQY0</accession>
<evidence type="ECO:0000313" key="3">
    <source>
        <dbReference type="Proteomes" id="UP000494120"/>
    </source>
</evidence>
<feature type="region of interest" description="Disordered" evidence="1">
    <location>
        <begin position="138"/>
        <end position="361"/>
    </location>
</feature>
<evidence type="ECO:0000256" key="1">
    <source>
        <dbReference type="SAM" id="MobiDB-lite"/>
    </source>
</evidence>
<comment type="caution">
    <text evidence="2">The sequence shown here is derived from an EMBL/GenBank/DDBJ whole genome shotgun (WGS) entry which is preliminary data.</text>
</comment>
<protein>
    <submittedName>
        <fullName evidence="2">Uncharacterized protein</fullName>
    </submittedName>
</protein>
<feature type="compositionally biased region" description="Basic and acidic residues" evidence="1">
    <location>
        <begin position="199"/>
        <end position="260"/>
    </location>
</feature>
<evidence type="ECO:0000313" key="2">
    <source>
        <dbReference type="EMBL" id="VWC53543.1"/>
    </source>
</evidence>
<dbReference type="EMBL" id="CABVQG010000003">
    <property type="protein sequence ID" value="VWC53543.1"/>
    <property type="molecule type" value="Genomic_DNA"/>
</dbReference>
<feature type="compositionally biased region" description="Acidic residues" evidence="1">
    <location>
        <begin position="172"/>
        <end position="181"/>
    </location>
</feature>
<feature type="compositionally biased region" description="Basic and acidic residues" evidence="1">
    <location>
        <begin position="1"/>
        <end position="10"/>
    </location>
</feature>
<organism evidence="2 3">
    <name type="scientific">Burkholderia aenigmatica</name>
    <dbReference type="NCBI Taxonomy" id="2015348"/>
    <lineage>
        <taxon>Bacteria</taxon>
        <taxon>Pseudomonadati</taxon>
        <taxon>Pseudomonadota</taxon>
        <taxon>Betaproteobacteria</taxon>
        <taxon>Burkholderiales</taxon>
        <taxon>Burkholderiaceae</taxon>
        <taxon>Burkholderia</taxon>
        <taxon>Burkholderia cepacia complex</taxon>
    </lineage>
</organism>
<feature type="compositionally biased region" description="Low complexity" evidence="1">
    <location>
        <begin position="338"/>
        <end position="361"/>
    </location>
</feature>
<feature type="compositionally biased region" description="Basic and acidic residues" evidence="1">
    <location>
        <begin position="270"/>
        <end position="285"/>
    </location>
</feature>
<proteinExistence type="predicted"/>
<reference evidence="2 3" key="1">
    <citation type="submission" date="2019-09" db="EMBL/GenBank/DDBJ databases">
        <authorList>
            <person name="Depoorter E."/>
        </authorList>
    </citation>
    <scope>NUCLEOTIDE SEQUENCE [LARGE SCALE GENOMIC DNA]</scope>
    <source>
        <strain evidence="2 3">R-17378</strain>
    </source>
</reference>
<keyword evidence="3" id="KW-1185">Reference proteome</keyword>
<feature type="compositionally biased region" description="Basic and acidic residues" evidence="1">
    <location>
        <begin position="138"/>
        <end position="158"/>
    </location>
</feature>
<feature type="region of interest" description="Disordered" evidence="1">
    <location>
        <begin position="1"/>
        <end position="21"/>
    </location>
</feature>
<name>A0ABY6XQY0_9BURK</name>
<feature type="compositionally biased region" description="Basic residues" evidence="1">
    <location>
        <begin position="11"/>
        <end position="21"/>
    </location>
</feature>
<gene>
    <name evidence="2" type="ORF">BLA17378_01286</name>
</gene>
<dbReference type="Proteomes" id="UP000494120">
    <property type="component" value="Unassembled WGS sequence"/>
</dbReference>
<feature type="compositionally biased region" description="Basic and acidic residues" evidence="1">
    <location>
        <begin position="182"/>
        <end position="191"/>
    </location>
</feature>